<dbReference type="GO" id="GO:0003677">
    <property type="term" value="F:DNA binding"/>
    <property type="evidence" value="ECO:0007669"/>
    <property type="project" value="InterPro"/>
</dbReference>
<dbReference type="SUPFAM" id="SSF56349">
    <property type="entry name" value="DNA breaking-rejoining enzymes"/>
    <property type="match status" value="1"/>
</dbReference>
<evidence type="ECO:0000256" key="1">
    <source>
        <dbReference type="ARBA" id="ARBA00023172"/>
    </source>
</evidence>
<dbReference type="EMBL" id="JADLKB010000004">
    <property type="protein sequence ID" value="MBF8735015.1"/>
    <property type="molecule type" value="Genomic_DNA"/>
</dbReference>
<dbReference type="GO" id="GO:0015074">
    <property type="term" value="P:DNA integration"/>
    <property type="evidence" value="ECO:0007669"/>
    <property type="project" value="InterPro"/>
</dbReference>
<evidence type="ECO:0000313" key="2">
    <source>
        <dbReference type="EMBL" id="MBF8735015.1"/>
    </source>
</evidence>
<dbReference type="Gene3D" id="1.10.443.10">
    <property type="entry name" value="Intergrase catalytic core"/>
    <property type="match status" value="1"/>
</dbReference>
<dbReference type="Proteomes" id="UP000639504">
    <property type="component" value="Unassembled WGS sequence"/>
</dbReference>
<accession>A0AAW4BR54</accession>
<gene>
    <name evidence="2" type="ORF">IR015_06280</name>
</gene>
<dbReference type="GO" id="GO:0006310">
    <property type="term" value="P:DNA recombination"/>
    <property type="evidence" value="ECO:0007669"/>
    <property type="project" value="UniProtKB-KW"/>
</dbReference>
<reference evidence="2" key="1">
    <citation type="submission" date="2020-10" db="EMBL/GenBank/DDBJ databases">
        <title>Genome sequences of Pseudomonas isolates.</title>
        <authorList>
            <person name="Wessels L."/>
            <person name="Reich F."/>
            <person name="Hammerl J."/>
        </authorList>
    </citation>
    <scope>NUCLEOTIDE SEQUENCE</scope>
    <source>
        <strain evidence="2">20-MO00640-0</strain>
    </source>
</reference>
<name>A0AAW4BR54_PSEPU</name>
<dbReference type="RefSeq" id="WP_196182579.1">
    <property type="nucleotide sequence ID" value="NZ_JADLJW010000003.1"/>
</dbReference>
<proteinExistence type="predicted"/>
<protein>
    <submittedName>
        <fullName evidence="2">Site-specific integrase</fullName>
    </submittedName>
</protein>
<comment type="caution">
    <text evidence="2">The sequence shown here is derived from an EMBL/GenBank/DDBJ whole genome shotgun (WGS) entry which is preliminary data.</text>
</comment>
<dbReference type="InterPro" id="IPR011010">
    <property type="entry name" value="DNA_brk_join_enz"/>
</dbReference>
<sequence length="1125" mass="128903">MINTTDNPTLHGNDVLESAMAILRELADRALAAEARPGKANPELMKDRQARHRLATSIFLKLRKRRPFTPVELTTLHKLCITSDSEEDMERAALLYTELTGTEALNFMDIKGLRVPLRAMFVQLWAKGKVTLPHTFTVRGVWAKYPDLKSESETFIYDISEIKTSNIHRSTRAFQYRVNWHRPEDINFRQIWDAAPAVIDKQRAIRSAGKGGKTYDFSYLAWIHCFAKLHPNIVSPDQARVLEGYHAHLSMTLVAVSSEEQRKTYEEFVQYWGSFSEKSSRDILLERARIRYNTGVDGRKTKEREKNENKSRQAENEILDAFDVLSPEEYAILPGRKRRSRDNYNWLKTYYNNEITFDKLNHWARVCELHLNHLEEGLNIATRRQEVGYVHILLDYLGIYLPAWFRRYPDSPIEFPKFIEDFHRSIFWSRTGKATTFRSPADDKEVPLPLTLLEFYDLKRTPKTRSAFINIMWRFFEVGILNGTEIMPSGAALVDSLYKNPVHVKLDSKGSGPAGKSDKIPLPIDSMLMVEAYVMALDAIGVEIQNKCLRGILNHDQITEIRSSTWIDLKKWGMTYTIKLWNPNDTSESIEVPLERVVNVYSWRNDKYSSTDGYVYVPWLSPLRMLMVALFSGLRLQNCQWLDIRSFDKYYDQAMRGSIGSCILFVNTDKSGNSRPVTLPYKVMDALLQERHFQTREYSSNFIDVHYENDPVNSSNYDLIHPLFRSPWAINGTPFSDTSYHVKWTLILRGFQEIYNSFVPLERRHEFVECNNKGEWSAVHTPHALRATWITHRRIYAFLDYSVIGIQVGHAHEYITSHYVVPTKQEAVAIIDAANRNVGSLAFAALSGRPPSPSCKESALVRGWAKDKEAVVRDQHLISVIPDIMDTEDTGIDLIASTKDQRVKFMDCCICALNGDCPKKLMDFTRTPRTCGICPYAVFGIDHLPGLNAKVRDFANRADELKARLQKTHTLQPDSPEIEVIHEELSLCMLEFAGYRQAIQILEKNWQDEKLSSGYIARHRDLSATVSHSVDMNDPKQRVISMLIDASQFPGFASEHYPLILDELARNPEFLQVANQPIDEREIYIGQILSIMGGTGLSFEDISAYALSKPSALLLPHQASMAGAN</sequence>
<dbReference type="AlphaFoldDB" id="A0AAW4BR54"/>
<dbReference type="InterPro" id="IPR013762">
    <property type="entry name" value="Integrase-like_cat_sf"/>
</dbReference>
<keyword evidence="1" id="KW-0233">DNA recombination</keyword>
<organism evidence="2 3">
    <name type="scientific">Pseudomonas putida</name>
    <name type="common">Arthrobacter siderocapsulatus</name>
    <dbReference type="NCBI Taxonomy" id="303"/>
    <lineage>
        <taxon>Bacteria</taxon>
        <taxon>Pseudomonadati</taxon>
        <taxon>Pseudomonadota</taxon>
        <taxon>Gammaproteobacteria</taxon>
        <taxon>Pseudomonadales</taxon>
        <taxon>Pseudomonadaceae</taxon>
        <taxon>Pseudomonas</taxon>
    </lineage>
</organism>
<evidence type="ECO:0000313" key="3">
    <source>
        <dbReference type="Proteomes" id="UP000639504"/>
    </source>
</evidence>